<evidence type="ECO:0000313" key="1">
    <source>
        <dbReference type="EMBL" id="KAJ1127259.1"/>
    </source>
</evidence>
<gene>
    <name evidence="1" type="ORF">NDU88_005662</name>
</gene>
<proteinExistence type="predicted"/>
<dbReference type="AlphaFoldDB" id="A0AAV7PHH1"/>
<comment type="caution">
    <text evidence="1">The sequence shown here is derived from an EMBL/GenBank/DDBJ whole genome shotgun (WGS) entry which is preliminary data.</text>
</comment>
<name>A0AAV7PHH1_PLEWA</name>
<dbReference type="EMBL" id="JANPWB010000011">
    <property type="protein sequence ID" value="KAJ1127259.1"/>
    <property type="molecule type" value="Genomic_DNA"/>
</dbReference>
<protein>
    <submittedName>
        <fullName evidence="1">Uncharacterized protein</fullName>
    </submittedName>
</protein>
<organism evidence="1 2">
    <name type="scientific">Pleurodeles waltl</name>
    <name type="common">Iberian ribbed newt</name>
    <dbReference type="NCBI Taxonomy" id="8319"/>
    <lineage>
        <taxon>Eukaryota</taxon>
        <taxon>Metazoa</taxon>
        <taxon>Chordata</taxon>
        <taxon>Craniata</taxon>
        <taxon>Vertebrata</taxon>
        <taxon>Euteleostomi</taxon>
        <taxon>Amphibia</taxon>
        <taxon>Batrachia</taxon>
        <taxon>Caudata</taxon>
        <taxon>Salamandroidea</taxon>
        <taxon>Salamandridae</taxon>
        <taxon>Pleurodelinae</taxon>
        <taxon>Pleurodeles</taxon>
    </lineage>
</organism>
<sequence>MPSLVIGKKELRSCCLTTVPAPGHIWCVLEAVCKPPRLRLDEETAEPGRDSHHDASVLGVLLLIAIALKAKAWPTAVTVEPALTDFSAVIGHCAEAPPLPDADLPDHSHPCMCTRVLLLVDSAA</sequence>
<dbReference type="Proteomes" id="UP001066276">
    <property type="component" value="Chromosome 7"/>
</dbReference>
<keyword evidence="2" id="KW-1185">Reference proteome</keyword>
<accession>A0AAV7PHH1</accession>
<evidence type="ECO:0000313" key="2">
    <source>
        <dbReference type="Proteomes" id="UP001066276"/>
    </source>
</evidence>
<reference evidence="1" key="1">
    <citation type="journal article" date="2022" name="bioRxiv">
        <title>Sequencing and chromosome-scale assembly of the giantPleurodeles waltlgenome.</title>
        <authorList>
            <person name="Brown T."/>
            <person name="Elewa A."/>
            <person name="Iarovenko S."/>
            <person name="Subramanian E."/>
            <person name="Araus A.J."/>
            <person name="Petzold A."/>
            <person name="Susuki M."/>
            <person name="Suzuki K.-i.T."/>
            <person name="Hayashi T."/>
            <person name="Toyoda A."/>
            <person name="Oliveira C."/>
            <person name="Osipova E."/>
            <person name="Leigh N.D."/>
            <person name="Simon A."/>
            <person name="Yun M.H."/>
        </authorList>
    </citation>
    <scope>NUCLEOTIDE SEQUENCE</scope>
    <source>
        <strain evidence="1">20211129_DDA</strain>
        <tissue evidence="1">Liver</tissue>
    </source>
</reference>